<dbReference type="InterPro" id="IPR008571">
    <property type="entry name" value="HerA-like"/>
</dbReference>
<evidence type="ECO:0000313" key="3">
    <source>
        <dbReference type="Proteomes" id="UP000095563"/>
    </source>
</evidence>
<proteinExistence type="predicted"/>
<protein>
    <submittedName>
        <fullName evidence="2">Type IV secretory pathway VirB4 component-like protein</fullName>
    </submittedName>
</protein>
<reference evidence="2 3" key="1">
    <citation type="submission" date="2015-09" db="EMBL/GenBank/DDBJ databases">
        <authorList>
            <consortium name="Pathogen Informatics"/>
        </authorList>
    </citation>
    <scope>NUCLEOTIDE SEQUENCE [LARGE SCALE GENOMIC DNA]</scope>
    <source>
        <strain evidence="2 3">2789STDY5834956</strain>
    </source>
</reference>
<dbReference type="PANTHER" id="PTHR42957">
    <property type="entry name" value="HELICASE MJ1565-RELATED"/>
    <property type="match status" value="1"/>
</dbReference>
<dbReference type="Proteomes" id="UP000095563">
    <property type="component" value="Unassembled WGS sequence"/>
</dbReference>
<dbReference type="EMBL" id="CZBO01000008">
    <property type="protein sequence ID" value="CUQ30244.1"/>
    <property type="molecule type" value="Genomic_DNA"/>
</dbReference>
<evidence type="ECO:0000313" key="2">
    <source>
        <dbReference type="EMBL" id="CUQ30244.1"/>
    </source>
</evidence>
<dbReference type="Pfam" id="PF19044">
    <property type="entry name" value="P-loop_TraG"/>
    <property type="match status" value="1"/>
</dbReference>
<dbReference type="Gene3D" id="3.40.50.300">
    <property type="entry name" value="P-loop containing nucleotide triphosphate hydrolases"/>
    <property type="match status" value="2"/>
</dbReference>
<evidence type="ECO:0000259" key="1">
    <source>
        <dbReference type="Pfam" id="PF19044"/>
    </source>
</evidence>
<sequence>MKNRSSEINYNPYFLEKIQPVGGVRFTEEYIRKGDGYETCISIYDYPKNADYFWLEKLLSFDDAIITIDIATEKKDKVLKQINRSLSEQMTRVVDMKDNIEKIKASSSISTLTNLVEDMTSNDEMMKLIKIRYFLSARTKAELDVKVKKILNDLEGFGYRGAIFLNEQEYEWKSLFLSSKRQLDFPNRRIGKGVPSITLGSGYPFHFTELNDPTGTFLGTTKTGGNVIFDLFTKDDIRKSYNALLVGMMGSGKSTTLKKLLKENAIVGNTIRLIDITGEFNTLVKSLSNGKVITLDGTGEIINPLQIFATVIDEDNNIVLDEQSYTTHLSKLMMMYQYFSPNAESGELRIFSECLSKFYVSFGIEKSKATRYKINEYPIMEDFAEFIKKELYIDVQRRIVNKELSELRQQRLENVLLTIEEIVRDYGNLFNGYSSISDISNEQIISFELRNLTQFEPRIFNAQLFNVLTMIWNNALTQGLKEKKAYDEGEKSIDETKKYLVFIDEAHKIVNTSNLLGVDYIVSYMREARKYFAGIILATQSIRDVVPESTNDKVLVKMQTLFELTLYKFIMQQDNNAKESLKKIFSGQLSDSEIESIPYLGIGDCILTINGGKNINFHIETTKEELKLFKGGA</sequence>
<dbReference type="RefSeq" id="WP_055208737.1">
    <property type="nucleotide sequence ID" value="NZ_CZBO01000008.1"/>
</dbReference>
<accession>A0A174V670</accession>
<dbReference type="InterPro" id="IPR043964">
    <property type="entry name" value="P-loop_TraG"/>
</dbReference>
<dbReference type="InterPro" id="IPR027417">
    <property type="entry name" value="P-loop_NTPase"/>
</dbReference>
<dbReference type="SUPFAM" id="SSF52540">
    <property type="entry name" value="P-loop containing nucleoside triphosphate hydrolases"/>
    <property type="match status" value="1"/>
</dbReference>
<organism evidence="2 3">
    <name type="scientific">Clostridium baratii</name>
    <dbReference type="NCBI Taxonomy" id="1561"/>
    <lineage>
        <taxon>Bacteria</taxon>
        <taxon>Bacillati</taxon>
        <taxon>Bacillota</taxon>
        <taxon>Clostridia</taxon>
        <taxon>Eubacteriales</taxon>
        <taxon>Clostridiaceae</taxon>
        <taxon>Clostridium</taxon>
    </lineage>
</organism>
<feature type="domain" description="TraG P-loop" evidence="1">
    <location>
        <begin position="228"/>
        <end position="549"/>
    </location>
</feature>
<dbReference type="PANTHER" id="PTHR42957:SF2">
    <property type="entry name" value="HELICASE HERA CENTRAL DOMAIN-CONTAINING PROTEIN"/>
    <property type="match status" value="1"/>
</dbReference>
<name>A0A174V670_9CLOT</name>
<dbReference type="AlphaFoldDB" id="A0A174V670"/>
<gene>
    <name evidence="2" type="ORF">ERS852568_02736</name>
</gene>